<dbReference type="PANTHER" id="PTHR15528">
    <property type="entry name" value="PEROXISOME PROLIFERATOR ACTIVATED RECEPTOR GAMMA COACTIVATOR 1 PGC-1 -RELATED"/>
    <property type="match status" value="1"/>
</dbReference>
<dbReference type="Pfam" id="PF00076">
    <property type="entry name" value="RRM_1"/>
    <property type="match status" value="1"/>
</dbReference>
<feature type="region of interest" description="Disordered" evidence="9">
    <location>
        <begin position="165"/>
        <end position="193"/>
    </location>
</feature>
<evidence type="ECO:0000256" key="4">
    <source>
        <dbReference type="ARBA" id="ARBA00023015"/>
    </source>
</evidence>
<dbReference type="InterPro" id="IPR035979">
    <property type="entry name" value="RBD_domain_sf"/>
</dbReference>
<keyword evidence="2" id="KW-0597">Phosphoprotein</keyword>
<dbReference type="KEGG" id="aten:116291265"/>
<evidence type="ECO:0000256" key="1">
    <source>
        <dbReference type="ARBA" id="ARBA00004123"/>
    </source>
</evidence>
<feature type="compositionally biased region" description="Basic residues" evidence="9">
    <location>
        <begin position="346"/>
        <end position="361"/>
    </location>
</feature>
<dbReference type="InterPro" id="IPR034605">
    <property type="entry name" value="PGC-1"/>
</dbReference>
<name>A0A6P8HEV2_ACTTE</name>
<protein>
    <submittedName>
        <fullName evidence="12">Peroxisome proliferator-activated receptor gamma coactivator-related protein 1-like</fullName>
    </submittedName>
</protein>
<keyword evidence="3 8" id="KW-0694">RNA-binding</keyword>
<feature type="compositionally biased region" description="Basic and acidic residues" evidence="9">
    <location>
        <begin position="283"/>
        <end position="293"/>
    </location>
</feature>
<dbReference type="PANTHER" id="PTHR15528:SF11">
    <property type="entry name" value="FI18188P1"/>
    <property type="match status" value="1"/>
</dbReference>
<dbReference type="PROSITE" id="PS50102">
    <property type="entry name" value="RRM"/>
    <property type="match status" value="1"/>
</dbReference>
<dbReference type="Gene3D" id="3.30.70.330">
    <property type="match status" value="1"/>
</dbReference>
<evidence type="ECO:0000256" key="7">
    <source>
        <dbReference type="ARBA" id="ARBA00023242"/>
    </source>
</evidence>
<feature type="compositionally biased region" description="Polar residues" evidence="9">
    <location>
        <begin position="251"/>
        <end position="266"/>
    </location>
</feature>
<feature type="compositionally biased region" description="Polar residues" evidence="9">
    <location>
        <begin position="375"/>
        <end position="385"/>
    </location>
</feature>
<accession>A0A6P8HEV2</accession>
<keyword evidence="5" id="KW-0010">Activator</keyword>
<reference evidence="12" key="1">
    <citation type="submission" date="2025-08" db="UniProtKB">
        <authorList>
            <consortium name="RefSeq"/>
        </authorList>
    </citation>
    <scope>IDENTIFICATION</scope>
    <source>
        <tissue evidence="12">Tentacle</tissue>
    </source>
</reference>
<keyword evidence="6" id="KW-0804">Transcription</keyword>
<dbReference type="GeneID" id="116291265"/>
<evidence type="ECO:0000256" key="6">
    <source>
        <dbReference type="ARBA" id="ARBA00023163"/>
    </source>
</evidence>
<dbReference type="RefSeq" id="XP_031554276.1">
    <property type="nucleotide sequence ID" value="XM_031698416.1"/>
</dbReference>
<evidence type="ECO:0000256" key="3">
    <source>
        <dbReference type="ARBA" id="ARBA00022884"/>
    </source>
</evidence>
<dbReference type="OrthoDB" id="10047851at2759"/>
<dbReference type="SUPFAM" id="SSF54928">
    <property type="entry name" value="RNA-binding domain, RBD"/>
    <property type="match status" value="1"/>
</dbReference>
<dbReference type="GO" id="GO:0003723">
    <property type="term" value="F:RNA binding"/>
    <property type="evidence" value="ECO:0007669"/>
    <property type="project" value="UniProtKB-UniRule"/>
</dbReference>
<dbReference type="InterPro" id="IPR012677">
    <property type="entry name" value="Nucleotide-bd_a/b_plait_sf"/>
</dbReference>
<sequence>MQSLVASVSCHASTVPLKSNHVESHGDKKMSLESKKPSFLPLKQNTNLVQKPVISTRPLQKPEIPACIEACDVSSLLDKFLEYELNQNGTANKIKDSSVALTPVSSPSHKKSCNLTEALNANKKPCESSPIGLTPPVSPPSNQSIPSAAKYIVIPIVIPIVPSTPVTTRDKRNVPPTSPTGTVNESKKQDRNTIIGTSMEKVTSNRKAPSNATIMNNIKNKTEMHRITRQNVSSKSKNDFYHGNKNVGEEPTTNCDSEQKTSSLQFLQEKEKKIPKSSTGSTVDKRVNDDGYKKSKRCYSSDDDDDNDEKDYYDYKRKKYYTRDECYWSTSEDESDGEIRQYPSRKLGRRENHHKRRHRSHSSSSDSDDNHSTSGKSRSCTLNYEQQRRKDAESKKENCIQKAPVYDIEMERKKNFKLDRSFKETATEKRKIVYIGNIEESMSKNDIWRRFREYGPIQKVTVHYRNDGDNYSFVTFVDSSSALEAIEKGNKDPDLKHLDICFGGRRKFCGGSYVDFDSNTSYLEEKQINGDVASSQSKTEEMDFDALLKMCQRKSR</sequence>
<dbReference type="GO" id="GO:0003712">
    <property type="term" value="F:transcription coregulator activity"/>
    <property type="evidence" value="ECO:0007669"/>
    <property type="project" value="InterPro"/>
</dbReference>
<dbReference type="InParanoid" id="A0A6P8HEV2"/>
<evidence type="ECO:0000256" key="8">
    <source>
        <dbReference type="PROSITE-ProRule" id="PRU00176"/>
    </source>
</evidence>
<feature type="domain" description="RRM" evidence="10">
    <location>
        <begin position="431"/>
        <end position="506"/>
    </location>
</feature>
<keyword evidence="11" id="KW-1185">Reference proteome</keyword>
<feature type="region of interest" description="Disordered" evidence="9">
    <location>
        <begin position="229"/>
        <end position="311"/>
    </location>
</feature>
<comment type="subcellular location">
    <subcellularLocation>
        <location evidence="1">Nucleus</location>
    </subcellularLocation>
</comment>
<organism evidence="11 12">
    <name type="scientific">Actinia tenebrosa</name>
    <name type="common">Australian red waratah sea anemone</name>
    <dbReference type="NCBI Taxonomy" id="6105"/>
    <lineage>
        <taxon>Eukaryota</taxon>
        <taxon>Metazoa</taxon>
        <taxon>Cnidaria</taxon>
        <taxon>Anthozoa</taxon>
        <taxon>Hexacorallia</taxon>
        <taxon>Actiniaria</taxon>
        <taxon>Actiniidae</taxon>
        <taxon>Actinia</taxon>
    </lineage>
</organism>
<feature type="region of interest" description="Disordered" evidence="9">
    <location>
        <begin position="332"/>
        <end position="396"/>
    </location>
</feature>
<proteinExistence type="predicted"/>
<dbReference type="GO" id="GO:0005634">
    <property type="term" value="C:nucleus"/>
    <property type="evidence" value="ECO:0007669"/>
    <property type="project" value="UniProtKB-SubCell"/>
</dbReference>
<dbReference type="SMART" id="SM00360">
    <property type="entry name" value="RRM"/>
    <property type="match status" value="1"/>
</dbReference>
<evidence type="ECO:0000313" key="12">
    <source>
        <dbReference type="RefSeq" id="XP_031554276.1"/>
    </source>
</evidence>
<evidence type="ECO:0000256" key="5">
    <source>
        <dbReference type="ARBA" id="ARBA00023159"/>
    </source>
</evidence>
<dbReference type="GO" id="GO:0045944">
    <property type="term" value="P:positive regulation of transcription by RNA polymerase II"/>
    <property type="evidence" value="ECO:0007669"/>
    <property type="project" value="TreeGrafter"/>
</dbReference>
<dbReference type="InterPro" id="IPR000504">
    <property type="entry name" value="RRM_dom"/>
</dbReference>
<evidence type="ECO:0000313" key="11">
    <source>
        <dbReference type="Proteomes" id="UP000515163"/>
    </source>
</evidence>
<gene>
    <name evidence="12" type="primary">LOC116291265</name>
</gene>
<evidence type="ECO:0000259" key="10">
    <source>
        <dbReference type="PROSITE" id="PS50102"/>
    </source>
</evidence>
<keyword evidence="7" id="KW-0539">Nucleus</keyword>
<feature type="compositionally biased region" description="Basic and acidic residues" evidence="9">
    <location>
        <begin position="386"/>
        <end position="396"/>
    </location>
</feature>
<keyword evidence="4" id="KW-0805">Transcription regulation</keyword>
<dbReference type="Proteomes" id="UP000515163">
    <property type="component" value="Unplaced"/>
</dbReference>
<dbReference type="AlphaFoldDB" id="A0A6P8HEV2"/>
<evidence type="ECO:0000256" key="2">
    <source>
        <dbReference type="ARBA" id="ARBA00022553"/>
    </source>
</evidence>
<evidence type="ECO:0000256" key="9">
    <source>
        <dbReference type="SAM" id="MobiDB-lite"/>
    </source>
</evidence>